<evidence type="ECO:0000256" key="1">
    <source>
        <dbReference type="ARBA" id="ARBA00005298"/>
    </source>
</evidence>
<dbReference type="GO" id="GO:0005829">
    <property type="term" value="C:cytosol"/>
    <property type="evidence" value="ECO:0007669"/>
    <property type="project" value="TreeGrafter"/>
</dbReference>
<dbReference type="AlphaFoldDB" id="A0AA39GSV6"/>
<dbReference type="PANTHER" id="PTHR11188:SF17">
    <property type="entry name" value="FI21816P1"/>
    <property type="match status" value="1"/>
</dbReference>
<dbReference type="GO" id="GO:0070086">
    <property type="term" value="P:ubiquitin-dependent endocytosis"/>
    <property type="evidence" value="ECO:0007669"/>
    <property type="project" value="TreeGrafter"/>
</dbReference>
<proteinExistence type="inferred from homology"/>
<dbReference type="PANTHER" id="PTHR11188">
    <property type="entry name" value="ARRESTIN DOMAIN CONTAINING PROTEIN"/>
    <property type="match status" value="1"/>
</dbReference>
<dbReference type="Gene3D" id="2.60.40.640">
    <property type="match status" value="1"/>
</dbReference>
<dbReference type="InterPro" id="IPR014756">
    <property type="entry name" value="Ig_E-set"/>
</dbReference>
<accession>A0AA39GSV6</accession>
<evidence type="ECO:0008006" key="4">
    <source>
        <dbReference type="Google" id="ProtNLM"/>
    </source>
</evidence>
<dbReference type="InterPro" id="IPR050357">
    <property type="entry name" value="Arrestin_domain-protein"/>
</dbReference>
<dbReference type="GO" id="GO:0030674">
    <property type="term" value="F:protein-macromolecule adaptor activity"/>
    <property type="evidence" value="ECO:0007669"/>
    <property type="project" value="TreeGrafter"/>
</dbReference>
<protein>
    <recommendedName>
        <fullName evidence="4">Arrestin C-terminal-like domain-containing protein</fullName>
    </recommendedName>
</protein>
<evidence type="ECO:0000313" key="3">
    <source>
        <dbReference type="Proteomes" id="UP001175261"/>
    </source>
</evidence>
<dbReference type="EMBL" id="JAPDFR010000001">
    <property type="protein sequence ID" value="KAK0392516.1"/>
    <property type="molecule type" value="Genomic_DNA"/>
</dbReference>
<gene>
    <name evidence="2" type="ORF">NLU13_2011</name>
</gene>
<dbReference type="GO" id="GO:0005886">
    <property type="term" value="C:plasma membrane"/>
    <property type="evidence" value="ECO:0007669"/>
    <property type="project" value="TreeGrafter"/>
</dbReference>
<dbReference type="Proteomes" id="UP001175261">
    <property type="component" value="Unassembled WGS sequence"/>
</dbReference>
<keyword evidence="3" id="KW-1185">Reference proteome</keyword>
<name>A0AA39GSV6_SARSR</name>
<organism evidence="2 3">
    <name type="scientific">Sarocladium strictum</name>
    <name type="common">Black bundle disease fungus</name>
    <name type="synonym">Acremonium strictum</name>
    <dbReference type="NCBI Taxonomy" id="5046"/>
    <lineage>
        <taxon>Eukaryota</taxon>
        <taxon>Fungi</taxon>
        <taxon>Dikarya</taxon>
        <taxon>Ascomycota</taxon>
        <taxon>Pezizomycotina</taxon>
        <taxon>Sordariomycetes</taxon>
        <taxon>Hypocreomycetidae</taxon>
        <taxon>Hypocreales</taxon>
        <taxon>Sarocladiaceae</taxon>
        <taxon>Sarocladium</taxon>
    </lineage>
</organism>
<dbReference type="SUPFAM" id="SSF81296">
    <property type="entry name" value="E set domains"/>
    <property type="match status" value="1"/>
</dbReference>
<sequence length="380" mass="41983">MTAHPQPMRSLLGRLTGLSRGRLRILPEFDYVILSGHGDEARGQYLRGKVTLTVAPGTLVKGVDLRLVKTCRRGHHSDASKHETSQRVHQWHPFLLGSHPNRSNMYSNTYEWPFELLIPGHQTETFRGCHHCGISYKLEASTLSDGPAGSEISTFTPIRIIRCPATSCYELMDSVTSHGRWSTQAEYSVSVRHQAIPLGGLIPIDVQLATLEPDVKVASAGFVLQESHAVHKSGTGDNDAVYMDRVVERWPLEVDASSEDDMRTWHQCLHLPRIVGKCSPDFCFQGSSITHTLHFAATLIKAGFASEDYVSSIAVSLFISPEFPISGWDMFLYGCDEMTQERTEALAKGIGVPPRYCRVVDRGDGASDHSAVPPPAYTAQ</sequence>
<comment type="caution">
    <text evidence="2">The sequence shown here is derived from an EMBL/GenBank/DDBJ whole genome shotgun (WGS) entry which is preliminary data.</text>
</comment>
<dbReference type="GO" id="GO:0031625">
    <property type="term" value="F:ubiquitin protein ligase binding"/>
    <property type="evidence" value="ECO:0007669"/>
    <property type="project" value="TreeGrafter"/>
</dbReference>
<reference evidence="2" key="1">
    <citation type="submission" date="2022-10" db="EMBL/GenBank/DDBJ databases">
        <title>Determination and structural analysis of whole genome sequence of Sarocladium strictum F4-1.</title>
        <authorList>
            <person name="Hu L."/>
            <person name="Jiang Y."/>
        </authorList>
    </citation>
    <scope>NUCLEOTIDE SEQUENCE</scope>
    <source>
        <strain evidence="2">F4-1</strain>
    </source>
</reference>
<dbReference type="InterPro" id="IPR014752">
    <property type="entry name" value="Arrestin-like_C"/>
</dbReference>
<comment type="similarity">
    <text evidence="1">Belongs to the arrestin family.</text>
</comment>
<evidence type="ECO:0000313" key="2">
    <source>
        <dbReference type="EMBL" id="KAK0392516.1"/>
    </source>
</evidence>